<keyword evidence="1" id="KW-0436">Ligase</keyword>
<dbReference type="EMBL" id="JAPDOD010000009">
    <property type="protein sequence ID" value="MDA0161145.1"/>
    <property type="molecule type" value="Genomic_DNA"/>
</dbReference>
<dbReference type="Proteomes" id="UP001149140">
    <property type="component" value="Unassembled WGS sequence"/>
</dbReference>
<dbReference type="Gene3D" id="3.40.50.261">
    <property type="entry name" value="Succinyl-CoA synthetase domains"/>
    <property type="match status" value="2"/>
</dbReference>
<reference evidence="5" key="1">
    <citation type="submission" date="2022-10" db="EMBL/GenBank/DDBJ databases">
        <title>The WGS of Solirubrobacter ginsenosidimutans DSM 21036.</title>
        <authorList>
            <person name="Jiang Z."/>
        </authorList>
    </citation>
    <scope>NUCLEOTIDE SEQUENCE</scope>
    <source>
        <strain evidence="5">DSM 21036</strain>
    </source>
</reference>
<dbReference type="Gene3D" id="3.40.630.30">
    <property type="match status" value="1"/>
</dbReference>
<dbReference type="Gene3D" id="3.30.470.20">
    <property type="entry name" value="ATP-grasp fold, B domain"/>
    <property type="match status" value="1"/>
</dbReference>
<dbReference type="SUPFAM" id="SSF52210">
    <property type="entry name" value="Succinyl-CoA synthetase domains"/>
    <property type="match status" value="2"/>
</dbReference>
<keyword evidence="5" id="KW-0808">Transferase</keyword>
<dbReference type="InterPro" id="IPR051538">
    <property type="entry name" value="Acyl-CoA_Synth/Transferase"/>
</dbReference>
<dbReference type="GO" id="GO:0043758">
    <property type="term" value="F:acetate-CoA ligase (ADP-forming) activity"/>
    <property type="evidence" value="ECO:0007669"/>
    <property type="project" value="InterPro"/>
</dbReference>
<dbReference type="InterPro" id="IPR016181">
    <property type="entry name" value="Acyl_CoA_acyltransferase"/>
</dbReference>
<evidence type="ECO:0000256" key="1">
    <source>
        <dbReference type="ARBA" id="ARBA00022598"/>
    </source>
</evidence>
<dbReference type="CDD" id="cd04301">
    <property type="entry name" value="NAT_SF"/>
    <property type="match status" value="1"/>
</dbReference>
<dbReference type="SMART" id="SM00881">
    <property type="entry name" value="CoA_binding"/>
    <property type="match status" value="1"/>
</dbReference>
<dbReference type="SUPFAM" id="SSF55729">
    <property type="entry name" value="Acyl-CoA N-acyltransferases (Nat)"/>
    <property type="match status" value="1"/>
</dbReference>
<dbReference type="Pfam" id="PF13380">
    <property type="entry name" value="CoA_binding_2"/>
    <property type="match status" value="1"/>
</dbReference>
<dbReference type="Gene3D" id="3.30.1490.20">
    <property type="entry name" value="ATP-grasp fold, A domain"/>
    <property type="match status" value="1"/>
</dbReference>
<dbReference type="Pfam" id="PF13549">
    <property type="entry name" value="ATP-grasp_5"/>
    <property type="match status" value="1"/>
</dbReference>
<dbReference type="InterPro" id="IPR003781">
    <property type="entry name" value="CoA-bd"/>
</dbReference>
<keyword evidence="3" id="KW-0067">ATP-binding</keyword>
<dbReference type="SUPFAM" id="SSF56059">
    <property type="entry name" value="Glutathione synthetase ATP-binding domain-like"/>
    <property type="match status" value="1"/>
</dbReference>
<dbReference type="InterPro" id="IPR016102">
    <property type="entry name" value="Succinyl-CoA_synth-like"/>
</dbReference>
<feature type="domain" description="N-acetyltransferase" evidence="4">
    <location>
        <begin position="19"/>
        <end position="170"/>
    </location>
</feature>
<evidence type="ECO:0000313" key="6">
    <source>
        <dbReference type="Proteomes" id="UP001149140"/>
    </source>
</evidence>
<evidence type="ECO:0000313" key="5">
    <source>
        <dbReference type="EMBL" id="MDA0161145.1"/>
    </source>
</evidence>
<dbReference type="GO" id="GO:0005524">
    <property type="term" value="F:ATP binding"/>
    <property type="evidence" value="ECO:0007669"/>
    <property type="project" value="UniProtKB-KW"/>
</dbReference>
<keyword evidence="2" id="KW-0547">Nucleotide-binding</keyword>
<organism evidence="5 6">
    <name type="scientific">Solirubrobacter ginsenosidimutans</name>
    <dbReference type="NCBI Taxonomy" id="490573"/>
    <lineage>
        <taxon>Bacteria</taxon>
        <taxon>Bacillati</taxon>
        <taxon>Actinomycetota</taxon>
        <taxon>Thermoleophilia</taxon>
        <taxon>Solirubrobacterales</taxon>
        <taxon>Solirubrobacteraceae</taxon>
        <taxon>Solirubrobacter</taxon>
    </lineage>
</organism>
<dbReference type="AlphaFoldDB" id="A0A9X3RZP4"/>
<dbReference type="InterPro" id="IPR043938">
    <property type="entry name" value="Ligase_CoA_dom"/>
</dbReference>
<dbReference type="InterPro" id="IPR000182">
    <property type="entry name" value="GNAT_dom"/>
</dbReference>
<gene>
    <name evidence="5" type="ORF">OM076_12780</name>
</gene>
<dbReference type="PROSITE" id="PS51186">
    <property type="entry name" value="GNAT"/>
    <property type="match status" value="1"/>
</dbReference>
<dbReference type="InterPro" id="IPR013815">
    <property type="entry name" value="ATP_grasp_subdomain_1"/>
</dbReference>
<dbReference type="InterPro" id="IPR036291">
    <property type="entry name" value="NAD(P)-bd_dom_sf"/>
</dbReference>
<protein>
    <submittedName>
        <fullName evidence="5">GNAT family N-acetyltransferase</fullName>
        <ecNumber evidence="5">2.3.1.-</ecNumber>
    </submittedName>
</protein>
<dbReference type="PANTHER" id="PTHR43334">
    <property type="entry name" value="ACETATE--COA LIGASE [ADP-FORMING]"/>
    <property type="match status" value="1"/>
</dbReference>
<evidence type="ECO:0000256" key="2">
    <source>
        <dbReference type="ARBA" id="ARBA00022741"/>
    </source>
</evidence>
<sequence length="940" mass="94904">MSAPVAADVHIALRDGSTAHVRPVSPADTPALRTFLGGLSDNSRWLRFFSLGVNLDKAAEMAARGDRSEGYGLIVTTGAEERVVAHAVFELERPGRAEVAFAVADEMQGRGLATVLIAHLAQVASARGVTTFTATVLPENRRMISVFRESGFPVHVRASPDGIELEFPTELGDDARRRFEDRDRVAAVAAVERVLRPRSVAVIGASRRADSFGGAAFRHALDNGFRGELYPVNPNADFIGSRRAASSVADVGGLVDLAIVAVPAETVPGVARECAAAGVAALVVITAGFAETGAEGAARLAELLEACRSTGMRLVGPNSMGVVNTDPLVALTGTFGRADVPAGNVGFVSQSGAFGAAAIDGMSRRGIGLSAFVSLGDKADLSSNDVLQYWEQDPATQVVALYLESFGNPRKFGRVARRVARAKPVLAVKAGRTSAGARAASSHTGALIAASDSTVDALFASAGVIRCDGLDDLLDAAAVLAEQPTPRGGCVGIVCNARGPGVVCADACVDAGLGVASLSVSTQDALRAVLPPASVVAGPVQLVAAESPAGFRAAVELVAADPAVDAVIAIFVEHIATGADEAAAAFAAAAPALHEAGTPLLAVFMTPGPLPTNLRAGGVGAAGVATVARRAGAVDPSAAAAAPGVAAARPVAAAGRSGGAAAIKVPTFRAPEAAARALGRAAAYGRFRATPTAIPAQLDDVDADAAAAVLAGSLARGGGWLRPDEVAALLSAYGIRLVEQRRVGSVAAAAKAAAELGGPVALKGIAHGVVHKAQAGAVRLGLNGPTAVRRGAAEIAQRLEAAGTPVEDFLVQRMVSAGVEMLVGVLADERFGPVVACGAGGGTAEVLEDVAVRLAPLAYEEAHGMIRGLRSHALLQRARADVDALADIAVRVGALADAHPAIAELDLNPVMAGPDGAAVVDARVRVAPPAIQPVFPAVGR</sequence>
<keyword evidence="6" id="KW-1185">Reference proteome</keyword>
<dbReference type="Pfam" id="PF19045">
    <property type="entry name" value="Ligase_CoA_2"/>
    <property type="match status" value="1"/>
</dbReference>
<dbReference type="RefSeq" id="WP_270040329.1">
    <property type="nucleotide sequence ID" value="NZ_JAPDOD010000009.1"/>
</dbReference>
<dbReference type="SUPFAM" id="SSF51735">
    <property type="entry name" value="NAD(P)-binding Rossmann-fold domains"/>
    <property type="match status" value="1"/>
</dbReference>
<dbReference type="Pfam" id="PF00583">
    <property type="entry name" value="Acetyltransf_1"/>
    <property type="match status" value="1"/>
</dbReference>
<dbReference type="Pfam" id="PF13607">
    <property type="entry name" value="Succ_CoA_lig"/>
    <property type="match status" value="1"/>
</dbReference>
<keyword evidence="5" id="KW-0012">Acyltransferase</keyword>
<dbReference type="PANTHER" id="PTHR43334:SF1">
    <property type="entry name" value="3-HYDROXYPROPIONATE--COA LIGASE [ADP-FORMING]"/>
    <property type="match status" value="1"/>
</dbReference>
<evidence type="ECO:0000256" key="3">
    <source>
        <dbReference type="ARBA" id="ARBA00022840"/>
    </source>
</evidence>
<accession>A0A9X3RZP4</accession>
<comment type="caution">
    <text evidence="5">The sequence shown here is derived from an EMBL/GenBank/DDBJ whole genome shotgun (WGS) entry which is preliminary data.</text>
</comment>
<dbReference type="EC" id="2.3.1.-" evidence="5"/>
<dbReference type="GO" id="GO:0016747">
    <property type="term" value="F:acyltransferase activity, transferring groups other than amino-acyl groups"/>
    <property type="evidence" value="ECO:0007669"/>
    <property type="project" value="InterPro"/>
</dbReference>
<evidence type="ECO:0000259" key="4">
    <source>
        <dbReference type="PROSITE" id="PS51186"/>
    </source>
</evidence>
<dbReference type="Gene3D" id="3.40.50.720">
    <property type="entry name" value="NAD(P)-binding Rossmann-like Domain"/>
    <property type="match status" value="1"/>
</dbReference>
<name>A0A9X3RZP4_9ACTN</name>
<dbReference type="InterPro" id="IPR032875">
    <property type="entry name" value="Succ_CoA_lig_flav_dom"/>
</dbReference>
<proteinExistence type="predicted"/>